<feature type="transmembrane region" description="Helical" evidence="1">
    <location>
        <begin position="142"/>
        <end position="165"/>
    </location>
</feature>
<reference evidence="2" key="1">
    <citation type="submission" date="2022-05" db="EMBL/GenBank/DDBJ databases">
        <authorList>
            <person name="Park J.-S."/>
        </authorList>
    </citation>
    <scope>NUCLEOTIDE SEQUENCE</scope>
    <source>
        <strain evidence="2">2012CJ41-6</strain>
    </source>
</reference>
<keyword evidence="3" id="KW-1185">Reference proteome</keyword>
<gene>
    <name evidence="2" type="ORF">M3P21_19845</name>
</gene>
<organism evidence="2 3">
    <name type="scientific">Ruegeria spongiae</name>
    <dbReference type="NCBI Taxonomy" id="2942209"/>
    <lineage>
        <taxon>Bacteria</taxon>
        <taxon>Pseudomonadati</taxon>
        <taxon>Pseudomonadota</taxon>
        <taxon>Alphaproteobacteria</taxon>
        <taxon>Rhodobacterales</taxon>
        <taxon>Roseobacteraceae</taxon>
        <taxon>Ruegeria</taxon>
    </lineage>
</organism>
<proteinExistence type="predicted"/>
<feature type="transmembrane region" description="Helical" evidence="1">
    <location>
        <begin position="108"/>
        <end position="136"/>
    </location>
</feature>
<name>A0ABT0Q7C8_9RHOB</name>
<dbReference type="Proteomes" id="UP001203880">
    <property type="component" value="Unassembled WGS sequence"/>
</dbReference>
<feature type="transmembrane region" description="Helical" evidence="1">
    <location>
        <begin position="72"/>
        <end position="96"/>
    </location>
</feature>
<evidence type="ECO:0000256" key="1">
    <source>
        <dbReference type="SAM" id="Phobius"/>
    </source>
</evidence>
<comment type="caution">
    <text evidence="2">The sequence shown here is derived from an EMBL/GenBank/DDBJ whole genome shotgun (WGS) entry which is preliminary data.</text>
</comment>
<evidence type="ECO:0000313" key="3">
    <source>
        <dbReference type="Proteomes" id="UP001203880"/>
    </source>
</evidence>
<keyword evidence="1" id="KW-1133">Transmembrane helix</keyword>
<evidence type="ECO:0000313" key="2">
    <source>
        <dbReference type="EMBL" id="MCL6285781.1"/>
    </source>
</evidence>
<dbReference type="EMBL" id="JAMFMB010000037">
    <property type="protein sequence ID" value="MCL6285781.1"/>
    <property type="molecule type" value="Genomic_DNA"/>
</dbReference>
<feature type="transmembrane region" description="Helical" evidence="1">
    <location>
        <begin position="17"/>
        <end position="39"/>
    </location>
</feature>
<sequence length="167" mass="17841">MSTTAIHSPALGKFPSLSVATLGAMFISGFFATIAFDLWGQMISPALGFANLSPHGLARSLLSTLGLPSGDFAGYFVHFYLVGLIGYPVGWLFIFAPIWTRIMGQRGWFLPSALYGFGLWIFAIGGITAIAGLPFFLGFTGIAWVALVGHVLYGIVLVAVLRLIARP</sequence>
<protein>
    <submittedName>
        <fullName evidence="2">Uncharacterized protein</fullName>
    </submittedName>
</protein>
<keyword evidence="1" id="KW-0472">Membrane</keyword>
<accession>A0ABT0Q7C8</accession>
<keyword evidence="1" id="KW-0812">Transmembrane</keyword>
<dbReference type="RefSeq" id="WP_249712922.1">
    <property type="nucleotide sequence ID" value="NZ_JAMFMB010000037.1"/>
</dbReference>